<reference evidence="1" key="1">
    <citation type="submission" date="2022-07" db="EMBL/GenBank/DDBJ databases">
        <title>Phylogenomic reconstructions and comparative analyses of Kickxellomycotina fungi.</title>
        <authorList>
            <person name="Reynolds N.K."/>
            <person name="Stajich J.E."/>
            <person name="Barry K."/>
            <person name="Grigoriev I.V."/>
            <person name="Crous P."/>
            <person name="Smith M.E."/>
        </authorList>
    </citation>
    <scope>NUCLEOTIDE SEQUENCE</scope>
    <source>
        <strain evidence="1">Benny 63K</strain>
    </source>
</reference>
<name>A0ACC1I0S4_9FUNG</name>
<gene>
    <name evidence="1" type="primary">brr2_4</name>
    <name evidence="1" type="ORF">LPJ66_010590</name>
</gene>
<organism evidence="1 2">
    <name type="scientific">Kickxella alabastrina</name>
    <dbReference type="NCBI Taxonomy" id="61397"/>
    <lineage>
        <taxon>Eukaryota</taxon>
        <taxon>Fungi</taxon>
        <taxon>Fungi incertae sedis</taxon>
        <taxon>Zoopagomycota</taxon>
        <taxon>Kickxellomycotina</taxon>
        <taxon>Kickxellomycetes</taxon>
        <taxon>Kickxellales</taxon>
        <taxon>Kickxellaceae</taxon>
        <taxon>Kickxella</taxon>
    </lineage>
</organism>
<dbReference type="EC" id="3.6.4.13" evidence="1"/>
<protein>
    <submittedName>
        <fullName evidence="1">Pre-mRNA splicing</fullName>
        <ecNumber evidence="1">3.6.4.13</ecNumber>
    </submittedName>
</protein>
<feature type="non-terminal residue" evidence="1">
    <location>
        <position position="591"/>
    </location>
</feature>
<proteinExistence type="predicted"/>
<dbReference type="EMBL" id="JANBPG010002835">
    <property type="protein sequence ID" value="KAJ1884481.1"/>
    <property type="molecule type" value="Genomic_DNA"/>
</dbReference>
<sequence length="591" mass="64439">MSEEFTEEHKKLYQYAGNSNLVLPSDRSKINRRGDRGKEMESLWGKIDGNQMGSNVRREQPPKSGAGTGTGTAASKTTHANKPKKPKKSVLGGYRDIVSATEEEEGVYKPRSRETQVVWDMLLACCRRHIGDQTPEVLVSAADEALSVLKDESSRDREKRAEVEKLFGAKVDEAEFSRFIQLASQITDYEAGGSAVVEEDDQTGDIDESGIAVEFGDDSDEGAEDDDDDEDEEHSAAEEELKRMDVDQHSQEDEDEGRVVLGDTAQPKHSAEELEARSIDAFWLQRLVAQHYADPAVVQEKTREAQALLEDSSKKVGELENALAEVFDYEHFAAVQLLVTNRDMVVWCMRLARAGAEGTEQRRAVEAQMREAGAHRLLGETKGAEAPRKAAAAVEAEAERVAEVDLDSLAFAQGAHLMTNDRWVPPPGAAKTVMPGYEEIHVPAPEPLGAADAHSPLVSVAELPEWARAALPGVQQLNRVQSRVFATAFTTDDNMLICAPTGAGKTNCAALAMLRTIGQFRDGAGNIDAAAFKIVYVAPMKALVAEMAGAFKARLEPLGLRVAELTGDSQLTKAQIAETQLLVTTPEKWDV</sequence>
<dbReference type="Proteomes" id="UP001150581">
    <property type="component" value="Unassembled WGS sequence"/>
</dbReference>
<keyword evidence="1" id="KW-0378">Hydrolase</keyword>
<comment type="caution">
    <text evidence="1">The sequence shown here is derived from an EMBL/GenBank/DDBJ whole genome shotgun (WGS) entry which is preliminary data.</text>
</comment>
<evidence type="ECO:0000313" key="1">
    <source>
        <dbReference type="EMBL" id="KAJ1884481.1"/>
    </source>
</evidence>
<keyword evidence="2" id="KW-1185">Reference proteome</keyword>
<evidence type="ECO:0000313" key="2">
    <source>
        <dbReference type="Proteomes" id="UP001150581"/>
    </source>
</evidence>
<accession>A0ACC1I0S4</accession>